<dbReference type="EMBL" id="JAHMHQ010000029">
    <property type="protein sequence ID" value="KAK1623358.1"/>
    <property type="molecule type" value="Genomic_DNA"/>
</dbReference>
<organism evidence="1 2">
    <name type="scientific">Colletotrichum phormii</name>
    <dbReference type="NCBI Taxonomy" id="359342"/>
    <lineage>
        <taxon>Eukaryota</taxon>
        <taxon>Fungi</taxon>
        <taxon>Dikarya</taxon>
        <taxon>Ascomycota</taxon>
        <taxon>Pezizomycotina</taxon>
        <taxon>Sordariomycetes</taxon>
        <taxon>Hypocreomycetidae</taxon>
        <taxon>Glomerellales</taxon>
        <taxon>Glomerellaceae</taxon>
        <taxon>Colletotrichum</taxon>
        <taxon>Colletotrichum acutatum species complex</taxon>
    </lineage>
</organism>
<comment type="caution">
    <text evidence="1">The sequence shown here is derived from an EMBL/GenBank/DDBJ whole genome shotgun (WGS) entry which is preliminary data.</text>
</comment>
<evidence type="ECO:0000313" key="2">
    <source>
        <dbReference type="Proteomes" id="UP001243989"/>
    </source>
</evidence>
<accession>A0AAJ0EB50</accession>
<feature type="non-terminal residue" evidence="1">
    <location>
        <position position="63"/>
    </location>
</feature>
<proteinExistence type="predicted"/>
<protein>
    <submittedName>
        <fullName evidence="1">Uncharacterized protein</fullName>
    </submittedName>
</protein>
<dbReference type="AlphaFoldDB" id="A0AAJ0EB50"/>
<keyword evidence="2" id="KW-1185">Reference proteome</keyword>
<evidence type="ECO:0000313" key="1">
    <source>
        <dbReference type="EMBL" id="KAK1623358.1"/>
    </source>
</evidence>
<sequence>MVFRAPVNSFRPFDVPARAQEVRKLPASPLDLFVQYVPQSLVEQWAQWTNAVPLSGPRARTSR</sequence>
<dbReference type="Proteomes" id="UP001243989">
    <property type="component" value="Unassembled WGS sequence"/>
</dbReference>
<dbReference type="GeneID" id="85476260"/>
<gene>
    <name evidence="1" type="ORF">BDP81DRAFT_439391</name>
</gene>
<reference evidence="1" key="1">
    <citation type="submission" date="2021-06" db="EMBL/GenBank/DDBJ databases">
        <title>Comparative genomics, transcriptomics and evolutionary studies reveal genomic signatures of adaptation to plant cell wall in hemibiotrophic fungi.</title>
        <authorList>
            <consortium name="DOE Joint Genome Institute"/>
            <person name="Baroncelli R."/>
            <person name="Diaz J.F."/>
            <person name="Benocci T."/>
            <person name="Peng M."/>
            <person name="Battaglia E."/>
            <person name="Haridas S."/>
            <person name="Andreopoulos W."/>
            <person name="Labutti K."/>
            <person name="Pangilinan J."/>
            <person name="Floch G.L."/>
            <person name="Makela M.R."/>
            <person name="Henrissat B."/>
            <person name="Grigoriev I.V."/>
            <person name="Crouch J.A."/>
            <person name="De Vries R.P."/>
            <person name="Sukno S.A."/>
            <person name="Thon M.R."/>
        </authorList>
    </citation>
    <scope>NUCLEOTIDE SEQUENCE</scope>
    <source>
        <strain evidence="1">CBS 102054</strain>
    </source>
</reference>
<dbReference type="RefSeq" id="XP_060439353.1">
    <property type="nucleotide sequence ID" value="XM_060591398.1"/>
</dbReference>
<name>A0AAJ0EB50_9PEZI</name>